<reference evidence="1 2" key="1">
    <citation type="submission" date="2022-06" db="EMBL/GenBank/DDBJ databases">
        <authorList>
            <person name="So Y."/>
        </authorList>
    </citation>
    <scope>NUCLEOTIDE SEQUENCE [LARGE SCALE GENOMIC DNA]</scope>
    <source>
        <strain evidence="1 2">STR3</strain>
    </source>
</reference>
<gene>
    <name evidence="1" type="ORF">NCI01_16915</name>
</gene>
<dbReference type="EMBL" id="JANARS010000007">
    <property type="protein sequence ID" value="MCP3423488.1"/>
    <property type="molecule type" value="Genomic_DNA"/>
</dbReference>
<keyword evidence="2" id="KW-1185">Reference proteome</keyword>
<proteinExistence type="predicted"/>
<accession>A0ABT1L2J1</accession>
<evidence type="ECO:0000313" key="2">
    <source>
        <dbReference type="Proteomes" id="UP001204524"/>
    </source>
</evidence>
<name>A0ABT1L2J1_9ACTN</name>
<organism evidence="1 2">
    <name type="scientific">Nocardioides pinisoli</name>
    <dbReference type="NCBI Taxonomy" id="2950279"/>
    <lineage>
        <taxon>Bacteria</taxon>
        <taxon>Bacillati</taxon>
        <taxon>Actinomycetota</taxon>
        <taxon>Actinomycetes</taxon>
        <taxon>Propionibacteriales</taxon>
        <taxon>Nocardioidaceae</taxon>
        <taxon>Nocardioides</taxon>
    </lineage>
</organism>
<protein>
    <submittedName>
        <fullName evidence="1">Uncharacterized protein</fullName>
    </submittedName>
</protein>
<sequence>MEIIEATRNEPERLFGAGFWRECELEAARMLSAITDRGDEGDERG</sequence>
<dbReference type="Proteomes" id="UP001204524">
    <property type="component" value="Unassembled WGS sequence"/>
</dbReference>
<evidence type="ECO:0000313" key="1">
    <source>
        <dbReference type="EMBL" id="MCP3423488.1"/>
    </source>
</evidence>
<comment type="caution">
    <text evidence="1">The sequence shown here is derived from an EMBL/GenBank/DDBJ whole genome shotgun (WGS) entry which is preliminary data.</text>
</comment>
<dbReference type="RefSeq" id="WP_254182660.1">
    <property type="nucleotide sequence ID" value="NZ_JANARS010000007.1"/>
</dbReference>